<dbReference type="Proteomes" id="UP001515500">
    <property type="component" value="Chromosome 15"/>
</dbReference>
<keyword evidence="1" id="KW-1133">Transmembrane helix</keyword>
<name>A0AB40CM18_DIOCR</name>
<dbReference type="RefSeq" id="XP_039140409.1">
    <property type="nucleotide sequence ID" value="XM_039284475.1"/>
</dbReference>
<proteinExistence type="predicted"/>
<evidence type="ECO:0000256" key="1">
    <source>
        <dbReference type="SAM" id="Phobius"/>
    </source>
</evidence>
<evidence type="ECO:0000313" key="3">
    <source>
        <dbReference type="RefSeq" id="XP_039140409.1"/>
    </source>
</evidence>
<accession>A0AB40CM18</accession>
<dbReference type="GeneID" id="120277618"/>
<keyword evidence="1" id="KW-0812">Transmembrane</keyword>
<keyword evidence="1" id="KW-0472">Membrane</keyword>
<reference evidence="3" key="1">
    <citation type="submission" date="2025-08" db="UniProtKB">
        <authorList>
            <consortium name="RefSeq"/>
        </authorList>
    </citation>
    <scope>IDENTIFICATION</scope>
</reference>
<keyword evidence="2" id="KW-1185">Reference proteome</keyword>
<dbReference type="PANTHER" id="PTHR34835:SF81">
    <property type="entry name" value="OS06G0475900 PROTEIN"/>
    <property type="match status" value="1"/>
</dbReference>
<protein>
    <submittedName>
        <fullName evidence="3">Protein MAINTENANCE OF MERISTEMS-like</fullName>
    </submittedName>
</protein>
<dbReference type="PANTHER" id="PTHR34835">
    <property type="entry name" value="OS07G0283600 PROTEIN-RELATED"/>
    <property type="match status" value="1"/>
</dbReference>
<gene>
    <name evidence="3" type="primary">LOC120277618</name>
</gene>
<organism evidence="2 3">
    <name type="scientific">Dioscorea cayennensis subsp. rotundata</name>
    <name type="common">White Guinea yam</name>
    <name type="synonym">Dioscorea rotundata</name>
    <dbReference type="NCBI Taxonomy" id="55577"/>
    <lineage>
        <taxon>Eukaryota</taxon>
        <taxon>Viridiplantae</taxon>
        <taxon>Streptophyta</taxon>
        <taxon>Embryophyta</taxon>
        <taxon>Tracheophyta</taxon>
        <taxon>Spermatophyta</taxon>
        <taxon>Magnoliopsida</taxon>
        <taxon>Liliopsida</taxon>
        <taxon>Dioscoreales</taxon>
        <taxon>Dioscoreaceae</taxon>
        <taxon>Dioscorea</taxon>
    </lineage>
</organism>
<evidence type="ECO:0000313" key="2">
    <source>
        <dbReference type="Proteomes" id="UP001515500"/>
    </source>
</evidence>
<feature type="transmembrane region" description="Helical" evidence="1">
    <location>
        <begin position="145"/>
        <end position="170"/>
    </location>
</feature>
<dbReference type="AlphaFoldDB" id="A0AB40CM18"/>
<sequence>MGDNSGNLVNGRCYLVPVVDTINQLKKMMTRRHWDILRRTPFSHLMDIEPIVQERSVLDALMQMFDERSNTFHLGDSFLQFKAEDVSLILGLQCDGTAIDFKRKKERSVFEEEYFSKGVDRNRDCLVRSLMNMVVKRESKKEESFVKLLLVYILGFILFPTTSCLSPAWLPYYMDNLSKIGQYAWAQATHKWMMDDVPLAAARVKERCARKQSRIGYVRGCKMALINWFYEVTGNGKKIHFGRTPRILCYGVGSYKKQAAVSALID</sequence>